<dbReference type="Proteomes" id="UP000053647">
    <property type="component" value="Unassembled WGS sequence"/>
</dbReference>
<gene>
    <name evidence="2" type="ORF">PAXINDRAFT_182864</name>
</gene>
<feature type="region of interest" description="Disordered" evidence="1">
    <location>
        <begin position="182"/>
        <end position="207"/>
    </location>
</feature>
<proteinExistence type="predicted"/>
<dbReference type="AlphaFoldDB" id="A0A0C9SM68"/>
<dbReference type="HOGENOM" id="CLU_774111_0_0_1"/>
<protein>
    <submittedName>
        <fullName evidence="2">Uncharacterized protein</fullName>
    </submittedName>
</protein>
<sequence length="358" mass="39872">MTTNRSDNRCLAEREACHKIRMLNDRTPICQEQIRVRQRKTARGDRLGPIVSGAIKRNPPANWLCTGDMGYGVIMKIQSRISITSVGPFDILAAGGEDGVEDYVFAPLLDKHRNELLRGVVRVLFLSPPPNTSTMNCQWGVEIKGSHHHASCYANGVQRHNPTGRLIVGVRDASSYPSCPMTSTLGVKGQSDKPDEERSCRIPDHGVTGRTKKNNLSLACSIHEPNTYGFLVRFPHTDMRNLPQMWIYGLIVYENINAPQELSGPDLVGSGLVTAADQSLEALKRGGLYVKRIASQMTTPEVLVRKGAVHVLVRGQRTGQRYNPCSEIILEGRIEAVRPVRERERQARNVSQFKVSIW</sequence>
<reference evidence="2 3" key="1">
    <citation type="submission" date="2014-06" db="EMBL/GenBank/DDBJ databases">
        <authorList>
            <consortium name="DOE Joint Genome Institute"/>
            <person name="Kuo A."/>
            <person name="Kohler A."/>
            <person name="Nagy L.G."/>
            <person name="Floudas D."/>
            <person name="Copeland A."/>
            <person name="Barry K.W."/>
            <person name="Cichocki N."/>
            <person name="Veneault-Fourrey C."/>
            <person name="LaButti K."/>
            <person name="Lindquist E.A."/>
            <person name="Lipzen A."/>
            <person name="Lundell T."/>
            <person name="Morin E."/>
            <person name="Murat C."/>
            <person name="Sun H."/>
            <person name="Tunlid A."/>
            <person name="Henrissat B."/>
            <person name="Grigoriev I.V."/>
            <person name="Hibbett D.S."/>
            <person name="Martin F."/>
            <person name="Nordberg H.P."/>
            <person name="Cantor M.N."/>
            <person name="Hua S.X."/>
        </authorList>
    </citation>
    <scope>NUCLEOTIDE SEQUENCE [LARGE SCALE GENOMIC DNA]</scope>
    <source>
        <strain evidence="2 3">ATCC 200175</strain>
    </source>
</reference>
<accession>A0A0C9SM68</accession>
<evidence type="ECO:0000313" key="3">
    <source>
        <dbReference type="Proteomes" id="UP000053647"/>
    </source>
</evidence>
<organism evidence="2 3">
    <name type="scientific">Paxillus involutus ATCC 200175</name>
    <dbReference type="NCBI Taxonomy" id="664439"/>
    <lineage>
        <taxon>Eukaryota</taxon>
        <taxon>Fungi</taxon>
        <taxon>Dikarya</taxon>
        <taxon>Basidiomycota</taxon>
        <taxon>Agaricomycotina</taxon>
        <taxon>Agaricomycetes</taxon>
        <taxon>Agaricomycetidae</taxon>
        <taxon>Boletales</taxon>
        <taxon>Paxilineae</taxon>
        <taxon>Paxillaceae</taxon>
        <taxon>Paxillus</taxon>
    </lineage>
</organism>
<reference evidence="3" key="2">
    <citation type="submission" date="2015-01" db="EMBL/GenBank/DDBJ databases">
        <title>Evolutionary Origins and Diversification of the Mycorrhizal Mutualists.</title>
        <authorList>
            <consortium name="DOE Joint Genome Institute"/>
            <consortium name="Mycorrhizal Genomics Consortium"/>
            <person name="Kohler A."/>
            <person name="Kuo A."/>
            <person name="Nagy L.G."/>
            <person name="Floudas D."/>
            <person name="Copeland A."/>
            <person name="Barry K.W."/>
            <person name="Cichocki N."/>
            <person name="Veneault-Fourrey C."/>
            <person name="LaButti K."/>
            <person name="Lindquist E.A."/>
            <person name="Lipzen A."/>
            <person name="Lundell T."/>
            <person name="Morin E."/>
            <person name="Murat C."/>
            <person name="Riley R."/>
            <person name="Ohm R."/>
            <person name="Sun H."/>
            <person name="Tunlid A."/>
            <person name="Henrissat B."/>
            <person name="Grigoriev I.V."/>
            <person name="Hibbett D.S."/>
            <person name="Martin F."/>
        </authorList>
    </citation>
    <scope>NUCLEOTIDE SEQUENCE [LARGE SCALE GENOMIC DNA]</scope>
    <source>
        <strain evidence="3">ATCC 200175</strain>
    </source>
</reference>
<name>A0A0C9SM68_PAXIN</name>
<evidence type="ECO:0000313" key="2">
    <source>
        <dbReference type="EMBL" id="KIJ05649.1"/>
    </source>
</evidence>
<evidence type="ECO:0000256" key="1">
    <source>
        <dbReference type="SAM" id="MobiDB-lite"/>
    </source>
</evidence>
<keyword evidence="3" id="KW-1185">Reference proteome</keyword>
<feature type="compositionally biased region" description="Basic and acidic residues" evidence="1">
    <location>
        <begin position="190"/>
        <end position="204"/>
    </location>
</feature>
<dbReference type="EMBL" id="KN820820">
    <property type="protein sequence ID" value="KIJ05649.1"/>
    <property type="molecule type" value="Genomic_DNA"/>
</dbReference>